<dbReference type="EMBL" id="HACA01030987">
    <property type="protein sequence ID" value="CDW48348.1"/>
    <property type="molecule type" value="Transcribed_RNA"/>
</dbReference>
<sequence>MRTLWEIGFTFVALSIDNHTVNIKLYIHHLCGGNLQTSIPHTKDSSKRVHLIIDIVHNFKTFINVFRKGKTWYVQIFTFLDHQLCAPTLPKSEKINMLESTFKVKQAHKLSLKALNPTSIKKTSVKLADTIFHEFTIFFNTLMENSTERKIKLIKRIYYLQLQE</sequence>
<evidence type="ECO:0000313" key="1">
    <source>
        <dbReference type="EMBL" id="CDW48348.1"/>
    </source>
</evidence>
<protein>
    <submittedName>
        <fullName evidence="1">Uncharacterized protein</fullName>
    </submittedName>
</protein>
<accession>A0A0K2VCW2</accession>
<reference evidence="1" key="1">
    <citation type="submission" date="2014-05" db="EMBL/GenBank/DDBJ databases">
        <authorList>
            <person name="Chronopoulou M."/>
        </authorList>
    </citation>
    <scope>NUCLEOTIDE SEQUENCE</scope>
    <source>
        <tissue evidence="1">Whole organism</tissue>
    </source>
</reference>
<dbReference type="AlphaFoldDB" id="A0A0K2VCW2"/>
<name>A0A0K2VCW2_LEPSM</name>
<proteinExistence type="predicted"/>
<organism evidence="1">
    <name type="scientific">Lepeophtheirus salmonis</name>
    <name type="common">Salmon louse</name>
    <name type="synonym">Caligus salmonis</name>
    <dbReference type="NCBI Taxonomy" id="72036"/>
    <lineage>
        <taxon>Eukaryota</taxon>
        <taxon>Metazoa</taxon>
        <taxon>Ecdysozoa</taxon>
        <taxon>Arthropoda</taxon>
        <taxon>Crustacea</taxon>
        <taxon>Multicrustacea</taxon>
        <taxon>Hexanauplia</taxon>
        <taxon>Copepoda</taxon>
        <taxon>Siphonostomatoida</taxon>
        <taxon>Caligidae</taxon>
        <taxon>Lepeophtheirus</taxon>
    </lineage>
</organism>
<dbReference type="OrthoDB" id="6774179at2759"/>